<name>A0A8J3Q5A4_9ACTN</name>
<dbReference type="AlphaFoldDB" id="A0A8J3Q5A4"/>
<organism evidence="3 4">
    <name type="scientific">Rhizocola hellebori</name>
    <dbReference type="NCBI Taxonomy" id="1392758"/>
    <lineage>
        <taxon>Bacteria</taxon>
        <taxon>Bacillati</taxon>
        <taxon>Actinomycetota</taxon>
        <taxon>Actinomycetes</taxon>
        <taxon>Micromonosporales</taxon>
        <taxon>Micromonosporaceae</taxon>
        <taxon>Rhizocola</taxon>
    </lineage>
</organism>
<protein>
    <recommendedName>
        <fullName evidence="2">Terpene synthase</fullName>
        <ecNumber evidence="2">4.2.3.-</ecNumber>
    </recommendedName>
</protein>
<comment type="similarity">
    <text evidence="2">Belongs to the terpene synthase family.</text>
</comment>
<dbReference type="PANTHER" id="PTHR35201:SF4">
    <property type="entry name" value="BETA-PINACENE SYNTHASE-RELATED"/>
    <property type="match status" value="1"/>
</dbReference>
<dbReference type="EMBL" id="BONY01000010">
    <property type="protein sequence ID" value="GIH04006.1"/>
    <property type="molecule type" value="Genomic_DNA"/>
</dbReference>
<accession>A0A8J3Q5A4</accession>
<dbReference type="RefSeq" id="WP_203907902.1">
    <property type="nucleotide sequence ID" value="NZ_BONY01000010.1"/>
</dbReference>
<dbReference type="GO" id="GO:0046872">
    <property type="term" value="F:metal ion binding"/>
    <property type="evidence" value="ECO:0007669"/>
    <property type="project" value="UniProtKB-KW"/>
</dbReference>
<sequence>MPTGIGTSAFRTLRADLSPDSTSDRPKTADPFADLYCPEPLRIDEPLGERVNERVLAWATEIGFPPSVLKMLRTAGFGRFAMLAHPDSNDVDRLFATAAWTAALTVMDDYYCDDEALGADPDRLGARLTLALAAIDRGRLVGEYQTRLDAAVAADPLLAALRSSVDELSRYGTPSQLGRALFENDHFFIGTTGEMSWRTTGEMPPVWQYLAARQVNSFLPCITTTDLVSGYLLPADLYFEPGVRRACKLLGLTTVVVNDLYSMAKESAQDSPDGGLPLVVSAERGCSLEEAAAISVGIHNDLMHAFDDQCRDLAAVPSIELQLFLAGIRNWAAGSREWHRSSIRFQPNE</sequence>
<evidence type="ECO:0000313" key="4">
    <source>
        <dbReference type="Proteomes" id="UP000612899"/>
    </source>
</evidence>
<gene>
    <name evidence="3" type="ORF">Rhe02_20730</name>
</gene>
<proteinExistence type="inferred from homology"/>
<dbReference type="GO" id="GO:0010333">
    <property type="term" value="F:terpene synthase activity"/>
    <property type="evidence" value="ECO:0007669"/>
    <property type="project" value="InterPro"/>
</dbReference>
<keyword evidence="1 2" id="KW-0456">Lyase</keyword>
<dbReference type="SFLD" id="SFLDS00005">
    <property type="entry name" value="Isoprenoid_Synthase_Type_I"/>
    <property type="match status" value="1"/>
</dbReference>
<keyword evidence="2" id="KW-0479">Metal-binding</keyword>
<reference evidence="3" key="1">
    <citation type="submission" date="2021-01" db="EMBL/GenBank/DDBJ databases">
        <title>Whole genome shotgun sequence of Rhizocola hellebori NBRC 109834.</title>
        <authorList>
            <person name="Komaki H."/>
            <person name="Tamura T."/>
        </authorList>
    </citation>
    <scope>NUCLEOTIDE SEQUENCE</scope>
    <source>
        <strain evidence="3">NBRC 109834</strain>
    </source>
</reference>
<dbReference type="SUPFAM" id="SSF48576">
    <property type="entry name" value="Terpenoid synthases"/>
    <property type="match status" value="1"/>
</dbReference>
<evidence type="ECO:0000256" key="2">
    <source>
        <dbReference type="RuleBase" id="RU366034"/>
    </source>
</evidence>
<comment type="cofactor">
    <cofactor evidence="2">
        <name>Mg(2+)</name>
        <dbReference type="ChEBI" id="CHEBI:18420"/>
    </cofactor>
</comment>
<dbReference type="PANTHER" id="PTHR35201">
    <property type="entry name" value="TERPENE SYNTHASE"/>
    <property type="match status" value="1"/>
</dbReference>
<comment type="caution">
    <text evidence="3">The sequence shown here is derived from an EMBL/GenBank/DDBJ whole genome shotgun (WGS) entry which is preliminary data.</text>
</comment>
<keyword evidence="4" id="KW-1185">Reference proteome</keyword>
<dbReference type="Gene3D" id="1.10.600.10">
    <property type="entry name" value="Farnesyl Diphosphate Synthase"/>
    <property type="match status" value="1"/>
</dbReference>
<dbReference type="Proteomes" id="UP000612899">
    <property type="component" value="Unassembled WGS sequence"/>
</dbReference>
<dbReference type="InterPro" id="IPR008949">
    <property type="entry name" value="Isoprenoid_synthase_dom_sf"/>
</dbReference>
<dbReference type="EC" id="4.2.3.-" evidence="2"/>
<evidence type="ECO:0000256" key="1">
    <source>
        <dbReference type="ARBA" id="ARBA00023239"/>
    </source>
</evidence>
<dbReference type="Pfam" id="PF19086">
    <property type="entry name" value="Terpene_syn_C_2"/>
    <property type="match status" value="1"/>
</dbReference>
<evidence type="ECO:0000313" key="3">
    <source>
        <dbReference type="EMBL" id="GIH04006.1"/>
    </source>
</evidence>
<dbReference type="InterPro" id="IPR034686">
    <property type="entry name" value="Terpene_cyclase-like_2"/>
</dbReference>
<dbReference type="SFLD" id="SFLDG01020">
    <property type="entry name" value="Terpene_Cyclase_Like_2"/>
    <property type="match status" value="1"/>
</dbReference>
<keyword evidence="2" id="KW-0460">Magnesium</keyword>